<keyword evidence="2" id="KW-1133">Transmembrane helix</keyword>
<keyword evidence="2" id="KW-0472">Membrane</keyword>
<dbReference type="AlphaFoldDB" id="A0A2T2NUE6"/>
<proteinExistence type="predicted"/>
<keyword evidence="4" id="KW-1185">Reference proteome</keyword>
<dbReference type="Proteomes" id="UP000240883">
    <property type="component" value="Unassembled WGS sequence"/>
</dbReference>
<accession>A0A2T2NUE6</accession>
<feature type="region of interest" description="Disordered" evidence="1">
    <location>
        <begin position="54"/>
        <end position="101"/>
    </location>
</feature>
<gene>
    <name evidence="3" type="ORF">BS50DRAFT_571919</name>
</gene>
<sequence length="204" mass="22348">MPRSSEYCPTRLSRISLYQQCLYEALLKLMAASITLSIMATYLASATLLPSISRKKQTTTHHKGTNHPRSLITRPPSPHSQPRIPSRTSDSLAPLASSDDGFSRSDTALLACTWAPGSWSRGLALAWLCMYVPTWAVARHFVRAHTCTYVRMYLFAYVVVYAGVCGEVVGGVARQRGRRGSEESGGHGLVETGWFGMGILDTHG</sequence>
<feature type="transmembrane region" description="Helical" evidence="2">
    <location>
        <begin position="26"/>
        <end position="49"/>
    </location>
</feature>
<name>A0A2T2NUE6_CORCC</name>
<reference evidence="3 4" key="1">
    <citation type="journal article" date="2018" name="Front. Microbiol.">
        <title>Genome-Wide Analysis of Corynespora cassiicola Leaf Fall Disease Putative Effectors.</title>
        <authorList>
            <person name="Lopez D."/>
            <person name="Ribeiro S."/>
            <person name="Label P."/>
            <person name="Fumanal B."/>
            <person name="Venisse J.S."/>
            <person name="Kohler A."/>
            <person name="de Oliveira R.R."/>
            <person name="Labutti K."/>
            <person name="Lipzen A."/>
            <person name="Lail K."/>
            <person name="Bauer D."/>
            <person name="Ohm R.A."/>
            <person name="Barry K.W."/>
            <person name="Spatafora J."/>
            <person name="Grigoriev I.V."/>
            <person name="Martin F.M."/>
            <person name="Pujade-Renaud V."/>
        </authorList>
    </citation>
    <scope>NUCLEOTIDE SEQUENCE [LARGE SCALE GENOMIC DNA]</scope>
    <source>
        <strain evidence="3 4">Philippines</strain>
    </source>
</reference>
<evidence type="ECO:0000313" key="4">
    <source>
        <dbReference type="Proteomes" id="UP000240883"/>
    </source>
</evidence>
<feature type="compositionally biased region" description="Basic residues" evidence="1">
    <location>
        <begin position="54"/>
        <end position="66"/>
    </location>
</feature>
<feature type="compositionally biased region" description="Low complexity" evidence="1">
    <location>
        <begin position="89"/>
        <end position="100"/>
    </location>
</feature>
<evidence type="ECO:0000256" key="2">
    <source>
        <dbReference type="SAM" id="Phobius"/>
    </source>
</evidence>
<protein>
    <submittedName>
        <fullName evidence="3">Uncharacterized protein</fullName>
    </submittedName>
</protein>
<evidence type="ECO:0000313" key="3">
    <source>
        <dbReference type="EMBL" id="PSN68708.1"/>
    </source>
</evidence>
<evidence type="ECO:0000256" key="1">
    <source>
        <dbReference type="SAM" id="MobiDB-lite"/>
    </source>
</evidence>
<feature type="transmembrane region" description="Helical" evidence="2">
    <location>
        <begin position="154"/>
        <end position="173"/>
    </location>
</feature>
<dbReference type="EMBL" id="KZ678133">
    <property type="protein sequence ID" value="PSN68708.1"/>
    <property type="molecule type" value="Genomic_DNA"/>
</dbReference>
<keyword evidence="2" id="KW-0812">Transmembrane</keyword>
<feature type="transmembrane region" description="Helical" evidence="2">
    <location>
        <begin position="123"/>
        <end position="142"/>
    </location>
</feature>
<organism evidence="3 4">
    <name type="scientific">Corynespora cassiicola Philippines</name>
    <dbReference type="NCBI Taxonomy" id="1448308"/>
    <lineage>
        <taxon>Eukaryota</taxon>
        <taxon>Fungi</taxon>
        <taxon>Dikarya</taxon>
        <taxon>Ascomycota</taxon>
        <taxon>Pezizomycotina</taxon>
        <taxon>Dothideomycetes</taxon>
        <taxon>Pleosporomycetidae</taxon>
        <taxon>Pleosporales</taxon>
        <taxon>Corynesporascaceae</taxon>
        <taxon>Corynespora</taxon>
    </lineage>
</organism>